<comment type="caution">
    <text evidence="2">The sequence shown here is derived from an EMBL/GenBank/DDBJ whole genome shotgun (WGS) entry which is preliminary data.</text>
</comment>
<feature type="domain" description="NYN" evidence="1">
    <location>
        <begin position="9"/>
        <end position="148"/>
    </location>
</feature>
<sequence>MTNRKLNIYAFIDSQNLNLGVRSQGWKLDFVKFRVLLKDKYKVVKAFLFIGFIPENKKLYSYLEKADYKIIYKPVVESKNKDKPTKGNVDAELVLHTMIEFPNYNKAIIVSGDGDFYCLVEYLQKKGKLEKIIVPNKYYSSLLRKYRSYIIHAGDFKSKVEKRKERD</sequence>
<evidence type="ECO:0000313" key="2">
    <source>
        <dbReference type="EMBL" id="OGK25910.1"/>
    </source>
</evidence>
<dbReference type="PANTHER" id="PTHR35458">
    <property type="entry name" value="SLR0755 PROTEIN"/>
    <property type="match status" value="1"/>
</dbReference>
<dbReference type="AlphaFoldDB" id="A0A1F7H3B4"/>
<name>A0A1F7H3B4_9BACT</name>
<dbReference type="Pfam" id="PF01936">
    <property type="entry name" value="NYN"/>
    <property type="match status" value="1"/>
</dbReference>
<dbReference type="InterPro" id="IPR047140">
    <property type="entry name" value="LabA"/>
</dbReference>
<reference evidence="2 3" key="1">
    <citation type="journal article" date="2016" name="Nat. Commun.">
        <title>Thousands of microbial genomes shed light on interconnected biogeochemical processes in an aquifer system.</title>
        <authorList>
            <person name="Anantharaman K."/>
            <person name="Brown C.T."/>
            <person name="Hug L.A."/>
            <person name="Sharon I."/>
            <person name="Castelle C.J."/>
            <person name="Probst A.J."/>
            <person name="Thomas B.C."/>
            <person name="Singh A."/>
            <person name="Wilkins M.J."/>
            <person name="Karaoz U."/>
            <person name="Brodie E.L."/>
            <person name="Williams K.H."/>
            <person name="Hubbard S.S."/>
            <person name="Banfield J.F."/>
        </authorList>
    </citation>
    <scope>NUCLEOTIDE SEQUENCE [LARGE SCALE GENOMIC DNA]</scope>
</reference>
<dbReference type="EMBL" id="MFZO01000001">
    <property type="protein sequence ID" value="OGK25910.1"/>
    <property type="molecule type" value="Genomic_DNA"/>
</dbReference>
<protein>
    <recommendedName>
        <fullName evidence="1">NYN domain-containing protein</fullName>
    </recommendedName>
</protein>
<evidence type="ECO:0000259" key="1">
    <source>
        <dbReference type="Pfam" id="PF01936"/>
    </source>
</evidence>
<organism evidence="2 3">
    <name type="scientific">Candidatus Roizmanbacteria bacterium RIFCSPHIGHO2_02_FULL_38_11</name>
    <dbReference type="NCBI Taxonomy" id="1802039"/>
    <lineage>
        <taxon>Bacteria</taxon>
        <taxon>Candidatus Roizmaniibacteriota</taxon>
    </lineage>
</organism>
<proteinExistence type="predicted"/>
<dbReference type="PANTHER" id="PTHR35458:SF2">
    <property type="entry name" value="SLR0755 PROTEIN"/>
    <property type="match status" value="1"/>
</dbReference>
<accession>A0A1F7H3B4</accession>
<evidence type="ECO:0000313" key="3">
    <source>
        <dbReference type="Proteomes" id="UP000177913"/>
    </source>
</evidence>
<gene>
    <name evidence="2" type="ORF">A3C25_04245</name>
</gene>
<dbReference type="Gene3D" id="3.40.50.1010">
    <property type="entry name" value="5'-nuclease"/>
    <property type="match status" value="1"/>
</dbReference>
<dbReference type="Proteomes" id="UP000177913">
    <property type="component" value="Unassembled WGS sequence"/>
</dbReference>
<dbReference type="GO" id="GO:0004540">
    <property type="term" value="F:RNA nuclease activity"/>
    <property type="evidence" value="ECO:0007669"/>
    <property type="project" value="InterPro"/>
</dbReference>
<dbReference type="InterPro" id="IPR021139">
    <property type="entry name" value="NYN"/>
</dbReference>